<dbReference type="Pfam" id="PF07722">
    <property type="entry name" value="Peptidase_C26"/>
    <property type="match status" value="1"/>
</dbReference>
<proteinExistence type="predicted"/>
<dbReference type="EMBL" id="DVJJ01000169">
    <property type="protein sequence ID" value="HIS65849.1"/>
    <property type="molecule type" value="Genomic_DNA"/>
</dbReference>
<dbReference type="GO" id="GO:0016811">
    <property type="term" value="F:hydrolase activity, acting on carbon-nitrogen (but not peptide) bonds, in linear amides"/>
    <property type="evidence" value="ECO:0007669"/>
    <property type="project" value="InterPro"/>
</dbReference>
<accession>A0A9D1FBD1</accession>
<reference evidence="1" key="2">
    <citation type="journal article" date="2021" name="PeerJ">
        <title>Extensive microbial diversity within the chicken gut microbiome revealed by metagenomics and culture.</title>
        <authorList>
            <person name="Gilroy R."/>
            <person name="Ravi A."/>
            <person name="Getino M."/>
            <person name="Pursley I."/>
            <person name="Horton D.L."/>
            <person name="Alikhan N.F."/>
            <person name="Baker D."/>
            <person name="Gharbi K."/>
            <person name="Hall N."/>
            <person name="Watson M."/>
            <person name="Adriaenssens E.M."/>
            <person name="Foster-Nyarko E."/>
            <person name="Jarju S."/>
            <person name="Secka A."/>
            <person name="Antonio M."/>
            <person name="Oren A."/>
            <person name="Chaudhuri R.R."/>
            <person name="La Ragione R."/>
            <person name="Hildebrand F."/>
            <person name="Pallen M.J."/>
        </authorList>
    </citation>
    <scope>NUCLEOTIDE SEQUENCE</scope>
    <source>
        <strain evidence="1">ChiBcec16-1751</strain>
    </source>
</reference>
<dbReference type="AlphaFoldDB" id="A0A9D1FBD1"/>
<comment type="caution">
    <text evidence="1">The sequence shown here is derived from an EMBL/GenBank/DDBJ whole genome shotgun (WGS) entry which is preliminary data.</text>
</comment>
<dbReference type="InterPro" id="IPR044668">
    <property type="entry name" value="PuuD-like"/>
</dbReference>
<name>A0A9D1FBD1_9FIRM</name>
<reference evidence="1" key="1">
    <citation type="submission" date="2020-10" db="EMBL/GenBank/DDBJ databases">
        <authorList>
            <person name="Gilroy R."/>
        </authorList>
    </citation>
    <scope>NUCLEOTIDE SEQUENCE</scope>
    <source>
        <strain evidence="1">ChiBcec16-1751</strain>
    </source>
</reference>
<dbReference type="Gene3D" id="3.40.50.880">
    <property type="match status" value="1"/>
</dbReference>
<dbReference type="PROSITE" id="PS51273">
    <property type="entry name" value="GATASE_TYPE_1"/>
    <property type="match status" value="1"/>
</dbReference>
<dbReference type="InterPro" id="IPR029062">
    <property type="entry name" value="Class_I_gatase-like"/>
</dbReference>
<protein>
    <submittedName>
        <fullName evidence="1">Gamma-glutamyl-gamma-aminobutyrate hydrolase family protein</fullName>
    </submittedName>
</protein>
<evidence type="ECO:0000313" key="1">
    <source>
        <dbReference type="EMBL" id="HIS65849.1"/>
    </source>
</evidence>
<dbReference type="Proteomes" id="UP000886741">
    <property type="component" value="Unassembled WGS sequence"/>
</dbReference>
<evidence type="ECO:0000313" key="2">
    <source>
        <dbReference type="Proteomes" id="UP000886741"/>
    </source>
</evidence>
<dbReference type="GO" id="GO:0005829">
    <property type="term" value="C:cytosol"/>
    <property type="evidence" value="ECO:0007669"/>
    <property type="project" value="TreeGrafter"/>
</dbReference>
<dbReference type="InterPro" id="IPR011697">
    <property type="entry name" value="Peptidase_C26"/>
</dbReference>
<keyword evidence="1" id="KW-0378">Hydrolase</keyword>
<gene>
    <name evidence="1" type="ORF">IAA83_10890</name>
</gene>
<dbReference type="PANTHER" id="PTHR43235:SF1">
    <property type="entry name" value="GLUTAMINE AMIDOTRANSFERASE PB2B2.05-RELATED"/>
    <property type="match status" value="1"/>
</dbReference>
<dbReference type="SUPFAM" id="SSF52317">
    <property type="entry name" value="Class I glutamine amidotransferase-like"/>
    <property type="match status" value="1"/>
</dbReference>
<organism evidence="1 2">
    <name type="scientific">Candidatus Avoscillospira avistercoris</name>
    <dbReference type="NCBI Taxonomy" id="2840707"/>
    <lineage>
        <taxon>Bacteria</taxon>
        <taxon>Bacillati</taxon>
        <taxon>Bacillota</taxon>
        <taxon>Clostridia</taxon>
        <taxon>Eubacteriales</taxon>
        <taxon>Oscillospiraceae</taxon>
        <taxon>Oscillospiraceae incertae sedis</taxon>
        <taxon>Candidatus Avoscillospira</taxon>
    </lineage>
</organism>
<dbReference type="PANTHER" id="PTHR43235">
    <property type="entry name" value="GLUTAMINE AMIDOTRANSFERASE PB2B2.05-RELATED"/>
    <property type="match status" value="1"/>
</dbReference>
<sequence>MPCIYLHDPSRFPNYTAALALAGLSVADAPDKADGLLLPGGGDLAPERLGCDSALCRDVDRDRDERELQLCDQFLKQNKPILSICRGAQVLAVALGGSLTPHVDGHGGNSDGSDRFHDTRTAGLLTSLYGPCCVVNTHHHQAVATLPEDCAILQVSLDGVVEAFGHRHKPVLAVQWHPERLCGPYTRADAADGALIFGWLRSVCRGSL</sequence>